<organism evidence="1 2">
    <name type="scientific">Hypoxylon rubiginosum</name>
    <dbReference type="NCBI Taxonomy" id="110542"/>
    <lineage>
        <taxon>Eukaryota</taxon>
        <taxon>Fungi</taxon>
        <taxon>Dikarya</taxon>
        <taxon>Ascomycota</taxon>
        <taxon>Pezizomycotina</taxon>
        <taxon>Sordariomycetes</taxon>
        <taxon>Xylariomycetidae</taxon>
        <taxon>Xylariales</taxon>
        <taxon>Hypoxylaceae</taxon>
        <taxon>Hypoxylon</taxon>
    </lineage>
</organism>
<dbReference type="EMBL" id="MU393440">
    <property type="protein sequence ID" value="KAI4868241.1"/>
    <property type="molecule type" value="Genomic_DNA"/>
</dbReference>
<reference evidence="1 2" key="1">
    <citation type="journal article" date="2022" name="New Phytol.">
        <title>Ecological generalism drives hyperdiversity of secondary metabolite gene clusters in xylarialean endophytes.</title>
        <authorList>
            <person name="Franco M.E.E."/>
            <person name="Wisecaver J.H."/>
            <person name="Arnold A.E."/>
            <person name="Ju Y.M."/>
            <person name="Slot J.C."/>
            <person name="Ahrendt S."/>
            <person name="Moore L.P."/>
            <person name="Eastman K.E."/>
            <person name="Scott K."/>
            <person name="Konkel Z."/>
            <person name="Mondo S.J."/>
            <person name="Kuo A."/>
            <person name="Hayes R.D."/>
            <person name="Haridas S."/>
            <person name="Andreopoulos B."/>
            <person name="Riley R."/>
            <person name="LaButti K."/>
            <person name="Pangilinan J."/>
            <person name="Lipzen A."/>
            <person name="Amirebrahimi M."/>
            <person name="Yan J."/>
            <person name="Adam C."/>
            <person name="Keymanesh K."/>
            <person name="Ng V."/>
            <person name="Louie K."/>
            <person name="Northen T."/>
            <person name="Drula E."/>
            <person name="Henrissat B."/>
            <person name="Hsieh H.M."/>
            <person name="Youens-Clark K."/>
            <person name="Lutzoni F."/>
            <person name="Miadlikowska J."/>
            <person name="Eastwood D.C."/>
            <person name="Hamelin R.C."/>
            <person name="Grigoriev I.V."/>
            <person name="U'Ren J.M."/>
        </authorList>
    </citation>
    <scope>NUCLEOTIDE SEQUENCE [LARGE SCALE GENOMIC DNA]</scope>
    <source>
        <strain evidence="1 2">CBS 119005</strain>
    </source>
</reference>
<protein>
    <submittedName>
        <fullName evidence="1">Uncharacterized protein</fullName>
    </submittedName>
</protein>
<keyword evidence="2" id="KW-1185">Reference proteome</keyword>
<comment type="caution">
    <text evidence="1">The sequence shown here is derived from an EMBL/GenBank/DDBJ whole genome shotgun (WGS) entry which is preliminary data.</text>
</comment>
<evidence type="ECO:0000313" key="2">
    <source>
        <dbReference type="Proteomes" id="UP001497700"/>
    </source>
</evidence>
<name>A0ACB9ZA51_9PEZI</name>
<proteinExistence type="predicted"/>
<evidence type="ECO:0000313" key="1">
    <source>
        <dbReference type="EMBL" id="KAI4868241.1"/>
    </source>
</evidence>
<sequence>MARVKQLKNPHRQHHKRTSWTRFHLPLGQDWPAWSNSHPDEHRGPLVGVAGCEQVWLGRKVDDPEQAALIILWYTEDALKNFQDSPACAEFLRSLPENDVQTSITSGALLQDLSLGDADSDVSMSLAPSAPSSSRFLTFQWHSPFRFEENLKGRITFTAFEMPYTGGPIPQEWRTTMHDAFNMFVPRGCEDLRNPPKARMQSWTAWAWVNTDLLHLGQRVATEGNTTGRGVMCQFRRWNGYSGATPEREEASATNPLARESWAQRVETVIPPVTAWEQERWDINLVPRYVPPEDEERIDPEEDPEYEQNMKEFLEENLPKVNN</sequence>
<accession>A0ACB9ZA51</accession>
<dbReference type="Proteomes" id="UP001497700">
    <property type="component" value="Unassembled WGS sequence"/>
</dbReference>
<gene>
    <name evidence="1" type="ORF">F4820DRAFT_154689</name>
</gene>